<keyword evidence="3" id="KW-0731">Sigma factor</keyword>
<evidence type="ECO:0000256" key="2">
    <source>
        <dbReference type="ARBA" id="ARBA00023015"/>
    </source>
</evidence>
<dbReference type="Pfam" id="PF04542">
    <property type="entry name" value="Sigma70_r2"/>
    <property type="match status" value="1"/>
</dbReference>
<dbReference type="RefSeq" id="WP_201310123.1">
    <property type="nucleotide sequence ID" value="NZ_BLYI01000014.1"/>
</dbReference>
<comment type="similarity">
    <text evidence="1">Belongs to the sigma-70 factor family. ECF subfamily.</text>
</comment>
<dbReference type="AlphaFoldDB" id="A0A916Q4Y0"/>
<sequence length="193" mass="22647">MIIAWSFESDFKKKKLKIDERLFQRIGQDDMAAFEELYILTEKTIYAYALSIVRHHEDALDIVSDTFLKIRSAAHLYKSMGKPLAWMFTITRNLAMDRLRHHARYHDGDFSELEFQDEFSFVENTGDRMVLETVLTRLTEEERRIVMLHAVSGLKHREIASSLNIPLSTVLSKYKRSLKKLRTYLAEMEVVGQ</sequence>
<comment type="caution">
    <text evidence="7">The sequence shown here is derived from an EMBL/GenBank/DDBJ whole genome shotgun (WGS) entry which is preliminary data.</text>
</comment>
<evidence type="ECO:0000256" key="3">
    <source>
        <dbReference type="ARBA" id="ARBA00023082"/>
    </source>
</evidence>
<accession>A0A916Q4Y0</accession>
<feature type="domain" description="RNA polymerase sigma-70 region 2" evidence="5">
    <location>
        <begin position="43"/>
        <end position="104"/>
    </location>
</feature>
<protein>
    <submittedName>
        <fullName evidence="7">RNA polymerase sigma factor SigK</fullName>
    </submittedName>
</protein>
<dbReference type="SUPFAM" id="SSF88946">
    <property type="entry name" value="Sigma2 domain of RNA polymerase sigma factors"/>
    <property type="match status" value="1"/>
</dbReference>
<dbReference type="InterPro" id="IPR014284">
    <property type="entry name" value="RNA_pol_sigma-70_dom"/>
</dbReference>
<dbReference type="Gene3D" id="1.10.1740.10">
    <property type="match status" value="1"/>
</dbReference>
<dbReference type="Gene3D" id="1.10.10.10">
    <property type="entry name" value="Winged helix-like DNA-binding domain superfamily/Winged helix DNA-binding domain"/>
    <property type="match status" value="1"/>
</dbReference>
<dbReference type="GO" id="GO:0003677">
    <property type="term" value="F:DNA binding"/>
    <property type="evidence" value="ECO:0007669"/>
    <property type="project" value="InterPro"/>
</dbReference>
<gene>
    <name evidence="7" type="ORF">ANBU17_07240</name>
</gene>
<evidence type="ECO:0000256" key="4">
    <source>
        <dbReference type="ARBA" id="ARBA00023163"/>
    </source>
</evidence>
<organism evidence="7 8">
    <name type="scientific">Anaerostipes butyraticus</name>
    <dbReference type="NCBI Taxonomy" id="645466"/>
    <lineage>
        <taxon>Bacteria</taxon>
        <taxon>Bacillati</taxon>
        <taxon>Bacillota</taxon>
        <taxon>Clostridia</taxon>
        <taxon>Lachnospirales</taxon>
        <taxon>Lachnospiraceae</taxon>
        <taxon>Anaerostipes</taxon>
    </lineage>
</organism>
<evidence type="ECO:0000256" key="1">
    <source>
        <dbReference type="ARBA" id="ARBA00010641"/>
    </source>
</evidence>
<dbReference type="Pfam" id="PF08281">
    <property type="entry name" value="Sigma70_r4_2"/>
    <property type="match status" value="1"/>
</dbReference>
<dbReference type="InterPro" id="IPR039425">
    <property type="entry name" value="RNA_pol_sigma-70-like"/>
</dbReference>
<dbReference type="InterPro" id="IPR013325">
    <property type="entry name" value="RNA_pol_sigma_r2"/>
</dbReference>
<dbReference type="PANTHER" id="PTHR43133">
    <property type="entry name" value="RNA POLYMERASE ECF-TYPE SIGMA FACTO"/>
    <property type="match status" value="1"/>
</dbReference>
<evidence type="ECO:0000313" key="7">
    <source>
        <dbReference type="EMBL" id="GFO84377.1"/>
    </source>
</evidence>
<dbReference type="NCBIfam" id="TIGR02937">
    <property type="entry name" value="sigma70-ECF"/>
    <property type="match status" value="1"/>
</dbReference>
<dbReference type="InterPro" id="IPR013324">
    <property type="entry name" value="RNA_pol_sigma_r3/r4-like"/>
</dbReference>
<dbReference type="EMBL" id="BLYI01000014">
    <property type="protein sequence ID" value="GFO84377.1"/>
    <property type="molecule type" value="Genomic_DNA"/>
</dbReference>
<name>A0A916Q4Y0_9FIRM</name>
<dbReference type="InterPro" id="IPR007627">
    <property type="entry name" value="RNA_pol_sigma70_r2"/>
</dbReference>
<reference evidence="7" key="1">
    <citation type="submission" date="2020-06" db="EMBL/GenBank/DDBJ databases">
        <title>Characterization of fructooligosaccharide metabolism and fructooligosaccharide-degrading enzymes in human commensal butyrate producers.</title>
        <authorList>
            <person name="Tanno H."/>
            <person name="Fujii T."/>
            <person name="Hirano K."/>
            <person name="Maeno S."/>
            <person name="Tonozuka T."/>
            <person name="Sakamoto M."/>
            <person name="Ohkuma M."/>
            <person name="Tochio T."/>
            <person name="Endo A."/>
        </authorList>
    </citation>
    <scope>NUCLEOTIDE SEQUENCE</scope>
    <source>
        <strain evidence="7">JCM 17466</strain>
    </source>
</reference>
<keyword evidence="8" id="KW-1185">Reference proteome</keyword>
<evidence type="ECO:0000259" key="5">
    <source>
        <dbReference type="Pfam" id="PF04542"/>
    </source>
</evidence>
<evidence type="ECO:0000259" key="6">
    <source>
        <dbReference type="Pfam" id="PF08281"/>
    </source>
</evidence>
<keyword evidence="2" id="KW-0805">Transcription regulation</keyword>
<dbReference type="CDD" id="cd06171">
    <property type="entry name" value="Sigma70_r4"/>
    <property type="match status" value="1"/>
</dbReference>
<dbReference type="SUPFAM" id="SSF88659">
    <property type="entry name" value="Sigma3 and sigma4 domains of RNA polymerase sigma factors"/>
    <property type="match status" value="1"/>
</dbReference>
<feature type="domain" description="RNA polymerase sigma factor 70 region 4 type 2" evidence="6">
    <location>
        <begin position="129"/>
        <end position="181"/>
    </location>
</feature>
<dbReference type="GO" id="GO:0006352">
    <property type="term" value="P:DNA-templated transcription initiation"/>
    <property type="evidence" value="ECO:0007669"/>
    <property type="project" value="InterPro"/>
</dbReference>
<dbReference type="Proteomes" id="UP000613208">
    <property type="component" value="Unassembled WGS sequence"/>
</dbReference>
<dbReference type="GO" id="GO:0016987">
    <property type="term" value="F:sigma factor activity"/>
    <property type="evidence" value="ECO:0007669"/>
    <property type="project" value="UniProtKB-KW"/>
</dbReference>
<evidence type="ECO:0000313" key="8">
    <source>
        <dbReference type="Proteomes" id="UP000613208"/>
    </source>
</evidence>
<dbReference type="InterPro" id="IPR036388">
    <property type="entry name" value="WH-like_DNA-bd_sf"/>
</dbReference>
<keyword evidence="4" id="KW-0804">Transcription</keyword>
<proteinExistence type="inferred from homology"/>
<dbReference type="InterPro" id="IPR013249">
    <property type="entry name" value="RNA_pol_sigma70_r4_t2"/>
</dbReference>
<dbReference type="PANTHER" id="PTHR43133:SF62">
    <property type="entry name" value="RNA POLYMERASE SIGMA FACTOR SIGZ"/>
    <property type="match status" value="1"/>
</dbReference>